<proteinExistence type="inferred from homology"/>
<dbReference type="KEGG" id="slom:PXH66_13615"/>
<dbReference type="NCBIfam" id="TIGR02937">
    <property type="entry name" value="sigma70-ECF"/>
    <property type="match status" value="1"/>
</dbReference>
<evidence type="ECO:0000313" key="11">
    <source>
        <dbReference type="EMBL" id="WED63371.1"/>
    </source>
</evidence>
<feature type="transmembrane region" description="Helical" evidence="8">
    <location>
        <begin position="435"/>
        <end position="461"/>
    </location>
</feature>
<feature type="transmembrane region" description="Helical" evidence="8">
    <location>
        <begin position="239"/>
        <end position="262"/>
    </location>
</feature>
<dbReference type="InterPro" id="IPR013249">
    <property type="entry name" value="RNA_pol_sigma70_r4_t2"/>
</dbReference>
<dbReference type="AlphaFoldDB" id="A0AAE9ZU78"/>
<keyword evidence="12" id="KW-1185">Reference proteome</keyword>
<evidence type="ECO:0000256" key="5">
    <source>
        <dbReference type="ARBA" id="ARBA00023163"/>
    </source>
</evidence>
<dbReference type="Proteomes" id="UP001218638">
    <property type="component" value="Chromosome"/>
</dbReference>
<dbReference type="Gene3D" id="1.10.10.10">
    <property type="entry name" value="Winged helix-like DNA-binding domain superfamily/Winged helix DNA-binding domain"/>
    <property type="match status" value="1"/>
</dbReference>
<dbReference type="SUPFAM" id="SSF88659">
    <property type="entry name" value="Sigma3 and sigma4 domains of RNA polymerase sigma factors"/>
    <property type="match status" value="1"/>
</dbReference>
<dbReference type="CDD" id="cd06171">
    <property type="entry name" value="Sigma70_r4"/>
    <property type="match status" value="1"/>
</dbReference>
<dbReference type="PROSITE" id="PS01063">
    <property type="entry name" value="SIGMA70_ECF"/>
    <property type="match status" value="1"/>
</dbReference>
<comment type="similarity">
    <text evidence="1 6">Belongs to the sigma-70 factor family. ECF subfamily.</text>
</comment>
<evidence type="ECO:0000256" key="2">
    <source>
        <dbReference type="ARBA" id="ARBA00023015"/>
    </source>
</evidence>
<dbReference type="InterPro" id="IPR013325">
    <property type="entry name" value="RNA_pol_sigma_r2"/>
</dbReference>
<evidence type="ECO:0000256" key="3">
    <source>
        <dbReference type="ARBA" id="ARBA00023082"/>
    </source>
</evidence>
<dbReference type="SUPFAM" id="SSF88946">
    <property type="entry name" value="Sigma2 domain of RNA polymerase sigma factors"/>
    <property type="match status" value="1"/>
</dbReference>
<dbReference type="GO" id="GO:0006352">
    <property type="term" value="P:DNA-templated transcription initiation"/>
    <property type="evidence" value="ECO:0007669"/>
    <property type="project" value="InterPro"/>
</dbReference>
<name>A0AAE9ZU78_9BACT</name>
<dbReference type="InterPro" id="IPR007627">
    <property type="entry name" value="RNA_pol_sigma70_r2"/>
</dbReference>
<evidence type="ECO:0000256" key="8">
    <source>
        <dbReference type="SAM" id="Phobius"/>
    </source>
</evidence>
<keyword evidence="4 6" id="KW-0238">DNA-binding</keyword>
<dbReference type="InterPro" id="IPR039425">
    <property type="entry name" value="RNA_pol_sigma-70-like"/>
</dbReference>
<dbReference type="InterPro" id="IPR014284">
    <property type="entry name" value="RNA_pol_sigma-70_dom"/>
</dbReference>
<keyword evidence="8" id="KW-0472">Membrane</keyword>
<evidence type="ECO:0000256" key="7">
    <source>
        <dbReference type="SAM" id="MobiDB-lite"/>
    </source>
</evidence>
<dbReference type="GO" id="GO:0016987">
    <property type="term" value="F:sigma factor activity"/>
    <property type="evidence" value="ECO:0007669"/>
    <property type="project" value="UniProtKB-KW"/>
</dbReference>
<evidence type="ECO:0000313" key="12">
    <source>
        <dbReference type="Proteomes" id="UP001218638"/>
    </source>
</evidence>
<dbReference type="RefSeq" id="WP_330928360.1">
    <property type="nucleotide sequence ID" value="NZ_CP119075.1"/>
</dbReference>
<feature type="transmembrane region" description="Helical" evidence="8">
    <location>
        <begin position="405"/>
        <end position="429"/>
    </location>
</feature>
<gene>
    <name evidence="11" type="ORF">PXH66_13615</name>
</gene>
<accession>A0AAE9ZU78</accession>
<dbReference type="GO" id="GO:0003677">
    <property type="term" value="F:DNA binding"/>
    <property type="evidence" value="ECO:0007669"/>
    <property type="project" value="UniProtKB-KW"/>
</dbReference>
<keyword evidence="8" id="KW-1133">Transmembrane helix</keyword>
<sequence>MQLSESIPSSALASDAELVAACLAGDRSAFGPIVERHQRLLCSLAYSATGQLSQSEDLAQETFVEAWRQLPKLREPEKLRSWLCGILRNKVFRLRRVDGREPSRQADPLDTAEELESDIPSTPDATIEKEEQAIMWSALERVPETYREPLILYYREHRSVEHVAVALDLSEDAVKQRLSRGRKILQEQVLSFVEGALARSTPGKLFTIGVLAALPPMATPAKAAGIGAAAAQGSLLMKWTGVAALLASLSGVISAVLALRANLDQARTPAERRFVVKATIGLFGSAIALLAILYGVRAGSYHWWEHRLLGAISAQVLVLSFVVAWPMAMVVIIRRQSKLRSSERIRHPDNFADARDQVGAAAKEYRSRWQLWGVPLVHIRFSTADEREKPVFGWVAGGDRAYGLLFAWGGIAVAPISVGAVAGGILAVGSVSVGVISLGMVSVGLFALGSAAVGVKALAWLSALGWDMAASGGFAIAQKVAVGPVAFASHANDEIAMAALNAPDGPQDPVLWLALIAILVLVPVILYARAVRQRLGRRAT</sequence>
<dbReference type="InterPro" id="IPR000838">
    <property type="entry name" value="RNA_pol_sigma70_ECF_CS"/>
</dbReference>
<keyword evidence="3 6" id="KW-0731">Sigma factor</keyword>
<evidence type="ECO:0000259" key="9">
    <source>
        <dbReference type="Pfam" id="PF04542"/>
    </source>
</evidence>
<dbReference type="InterPro" id="IPR013324">
    <property type="entry name" value="RNA_pol_sigma_r3/r4-like"/>
</dbReference>
<dbReference type="InterPro" id="IPR036388">
    <property type="entry name" value="WH-like_DNA-bd_sf"/>
</dbReference>
<evidence type="ECO:0000259" key="10">
    <source>
        <dbReference type="Pfam" id="PF08281"/>
    </source>
</evidence>
<keyword evidence="2 6" id="KW-0805">Transcription regulation</keyword>
<feature type="transmembrane region" description="Helical" evidence="8">
    <location>
        <begin position="509"/>
        <end position="528"/>
    </location>
</feature>
<keyword evidence="5 6" id="KW-0804">Transcription</keyword>
<reference evidence="11" key="1">
    <citation type="submission" date="2023-03" db="EMBL/GenBank/DDBJ databases">
        <title>Lomoglobus Profundus gen. nov., sp. nov., a novel member of the phylum Verrucomicrobia, isolated from deep-marine sediment of South China Sea.</title>
        <authorList>
            <person name="Ahmad T."/>
            <person name="Ishaq S.E."/>
            <person name="Wang F."/>
        </authorList>
    </citation>
    <scope>NUCLEOTIDE SEQUENCE</scope>
    <source>
        <strain evidence="11">LMO-M01</strain>
    </source>
</reference>
<feature type="transmembrane region" description="Helical" evidence="8">
    <location>
        <begin position="308"/>
        <end position="333"/>
    </location>
</feature>
<keyword evidence="8" id="KW-0812">Transmembrane</keyword>
<dbReference type="Gene3D" id="1.10.1740.10">
    <property type="match status" value="1"/>
</dbReference>
<evidence type="ECO:0000256" key="6">
    <source>
        <dbReference type="RuleBase" id="RU000716"/>
    </source>
</evidence>
<protein>
    <recommendedName>
        <fullName evidence="6">RNA polymerase sigma factor</fullName>
    </recommendedName>
</protein>
<feature type="domain" description="RNA polymerase sigma-70 region 2" evidence="9">
    <location>
        <begin position="33"/>
        <end position="98"/>
    </location>
</feature>
<organism evidence="11 12">
    <name type="scientific">Synoicihabitans lomoniglobus</name>
    <dbReference type="NCBI Taxonomy" id="2909285"/>
    <lineage>
        <taxon>Bacteria</taxon>
        <taxon>Pseudomonadati</taxon>
        <taxon>Verrucomicrobiota</taxon>
        <taxon>Opitutia</taxon>
        <taxon>Opitutales</taxon>
        <taxon>Opitutaceae</taxon>
        <taxon>Synoicihabitans</taxon>
    </lineage>
</organism>
<feature type="region of interest" description="Disordered" evidence="7">
    <location>
        <begin position="102"/>
        <end position="124"/>
    </location>
</feature>
<dbReference type="PANTHER" id="PTHR43133:SF51">
    <property type="entry name" value="RNA POLYMERASE SIGMA FACTOR"/>
    <property type="match status" value="1"/>
</dbReference>
<evidence type="ECO:0000256" key="1">
    <source>
        <dbReference type="ARBA" id="ARBA00010641"/>
    </source>
</evidence>
<evidence type="ECO:0000256" key="4">
    <source>
        <dbReference type="ARBA" id="ARBA00023125"/>
    </source>
</evidence>
<dbReference type="Pfam" id="PF08281">
    <property type="entry name" value="Sigma70_r4_2"/>
    <property type="match status" value="1"/>
</dbReference>
<dbReference type="Pfam" id="PF04542">
    <property type="entry name" value="Sigma70_r2"/>
    <property type="match status" value="1"/>
</dbReference>
<feature type="transmembrane region" description="Helical" evidence="8">
    <location>
        <begin position="274"/>
        <end position="296"/>
    </location>
</feature>
<dbReference type="EMBL" id="CP119075">
    <property type="protein sequence ID" value="WED63371.1"/>
    <property type="molecule type" value="Genomic_DNA"/>
</dbReference>
<feature type="domain" description="RNA polymerase sigma factor 70 region 4 type 2" evidence="10">
    <location>
        <begin position="135"/>
        <end position="184"/>
    </location>
</feature>
<dbReference type="PANTHER" id="PTHR43133">
    <property type="entry name" value="RNA POLYMERASE ECF-TYPE SIGMA FACTO"/>
    <property type="match status" value="1"/>
</dbReference>